<dbReference type="Gramene" id="OE9A012282T1">
    <property type="protein sequence ID" value="OE9A012282C1"/>
    <property type="gene ID" value="OE9A012282"/>
</dbReference>
<evidence type="ECO:0000313" key="1">
    <source>
        <dbReference type="EMBL" id="CAA3028089.1"/>
    </source>
</evidence>
<protein>
    <submittedName>
        <fullName evidence="1">Uncharacterized protein</fullName>
    </submittedName>
</protein>
<dbReference type="AlphaFoldDB" id="A0A8S0VC88"/>
<dbReference type="EMBL" id="CACTIH010009238">
    <property type="protein sequence ID" value="CAA3028089.1"/>
    <property type="molecule type" value="Genomic_DNA"/>
</dbReference>
<proteinExistence type="predicted"/>
<accession>A0A8S0VC88</accession>
<keyword evidence="2" id="KW-1185">Reference proteome</keyword>
<dbReference type="Proteomes" id="UP000594638">
    <property type="component" value="Unassembled WGS sequence"/>
</dbReference>
<gene>
    <name evidence="1" type="ORF">OLEA9_A012282</name>
</gene>
<organism evidence="1 2">
    <name type="scientific">Olea europaea subsp. europaea</name>
    <dbReference type="NCBI Taxonomy" id="158383"/>
    <lineage>
        <taxon>Eukaryota</taxon>
        <taxon>Viridiplantae</taxon>
        <taxon>Streptophyta</taxon>
        <taxon>Embryophyta</taxon>
        <taxon>Tracheophyta</taxon>
        <taxon>Spermatophyta</taxon>
        <taxon>Magnoliopsida</taxon>
        <taxon>eudicotyledons</taxon>
        <taxon>Gunneridae</taxon>
        <taxon>Pentapetalae</taxon>
        <taxon>asterids</taxon>
        <taxon>lamiids</taxon>
        <taxon>Lamiales</taxon>
        <taxon>Oleaceae</taxon>
        <taxon>Oleeae</taxon>
        <taxon>Olea</taxon>
    </lineage>
</organism>
<name>A0A8S0VC88_OLEEU</name>
<reference evidence="1 2" key="1">
    <citation type="submission" date="2019-12" db="EMBL/GenBank/DDBJ databases">
        <authorList>
            <person name="Alioto T."/>
            <person name="Alioto T."/>
            <person name="Gomez Garrido J."/>
        </authorList>
    </citation>
    <scope>NUCLEOTIDE SEQUENCE [LARGE SCALE GENOMIC DNA]</scope>
</reference>
<comment type="caution">
    <text evidence="1">The sequence shown here is derived from an EMBL/GenBank/DDBJ whole genome shotgun (WGS) entry which is preliminary data.</text>
</comment>
<sequence>MVNLVHESGGVEENDGSGDSLMVMVEHWAGGCGDDVDGDGGGRRRIWWMIVRVVFILTVGGWRRCWVGEVEPSSDGGFGWVVVVAGDSCGGWLEYFDFGQEGGLNGLGIAEVVGVVELMGADGFGRRWAAGVG</sequence>
<evidence type="ECO:0000313" key="2">
    <source>
        <dbReference type="Proteomes" id="UP000594638"/>
    </source>
</evidence>